<dbReference type="Proteomes" id="UP000199107">
    <property type="component" value="Unassembled WGS sequence"/>
</dbReference>
<evidence type="ECO:0000256" key="5">
    <source>
        <dbReference type="ARBA" id="ARBA00023239"/>
    </source>
</evidence>
<evidence type="ECO:0000313" key="9">
    <source>
        <dbReference type="EMBL" id="SDK82367.1"/>
    </source>
</evidence>
<evidence type="ECO:0000256" key="2">
    <source>
        <dbReference type="ARBA" id="ARBA00009637"/>
    </source>
</evidence>
<sequence length="130" mass="14807">MIVRNLEEARQSERLVKAENGNWDSTRLLLASDNGGFSFHITRIYEGTETHIHYKHHYEAVFCMEGEGEVETLADGKIWPIKPGDIYILDQHDEHLLRASKTMHLACVFTPPITGTEVHREDGSYAPAED</sequence>
<dbReference type="HAMAP" id="MF_01255">
    <property type="entry name" value="Ectoine_synth"/>
    <property type="match status" value="1"/>
</dbReference>
<dbReference type="InterPro" id="IPR010462">
    <property type="entry name" value="Ectoine_synth"/>
</dbReference>
<dbReference type="CDD" id="cd06978">
    <property type="entry name" value="cupin_EctC"/>
    <property type="match status" value="1"/>
</dbReference>
<dbReference type="OrthoDB" id="9801830at2"/>
<dbReference type="UniPathway" id="UPA00067">
    <property type="reaction ID" value="UER00123"/>
</dbReference>
<comment type="pathway">
    <text evidence="1 8">Amine and polyamine biosynthesis; ectoine biosynthesis; L-ectoine from L-aspartate 4-semialdehyde: step 3/3.</text>
</comment>
<dbReference type="Pfam" id="PF06339">
    <property type="entry name" value="Ectoine_synth"/>
    <property type="match status" value="1"/>
</dbReference>
<name>A0A1G9F1Q0_9GAMM</name>
<evidence type="ECO:0000256" key="1">
    <source>
        <dbReference type="ARBA" id="ARBA00005181"/>
    </source>
</evidence>
<dbReference type="PANTHER" id="PTHR39289:SF1">
    <property type="entry name" value="L-ECTOINE SYNTHASE"/>
    <property type="match status" value="1"/>
</dbReference>
<evidence type="ECO:0000256" key="4">
    <source>
        <dbReference type="ARBA" id="ARBA00019707"/>
    </source>
</evidence>
<dbReference type="PANTHER" id="PTHR39289">
    <property type="match status" value="1"/>
</dbReference>
<dbReference type="EMBL" id="FNGH01000001">
    <property type="protein sequence ID" value="SDK82367.1"/>
    <property type="molecule type" value="Genomic_DNA"/>
</dbReference>
<keyword evidence="10" id="KW-1185">Reference proteome</keyword>
<evidence type="ECO:0000256" key="6">
    <source>
        <dbReference type="ARBA" id="ARBA00033271"/>
    </source>
</evidence>
<dbReference type="EC" id="4.2.1.108" evidence="3 8"/>
<dbReference type="NCBIfam" id="NF009806">
    <property type="entry name" value="PRK13290.1"/>
    <property type="match status" value="1"/>
</dbReference>
<dbReference type="SUPFAM" id="SSF51182">
    <property type="entry name" value="RmlC-like cupins"/>
    <property type="match status" value="1"/>
</dbReference>
<dbReference type="AlphaFoldDB" id="A0A1G9F1Q0"/>
<comment type="function">
    <text evidence="8">Catalyzes the circularization of gamma-N-acetyl-alpha,gamma-diaminobutyric acid (ADABA) to ectoine (1,4,5,6-tetrahydro-2-methyl-4-pyrimidine carboxylic acid), which is an excellent osmoprotectant.</text>
</comment>
<reference evidence="10" key="1">
    <citation type="submission" date="2016-10" db="EMBL/GenBank/DDBJ databases">
        <authorList>
            <person name="Varghese N."/>
            <person name="Submissions S."/>
        </authorList>
    </citation>
    <scope>NUCLEOTIDE SEQUENCE [LARGE SCALE GENOMIC DNA]</scope>
    <source>
        <strain evidence="10">AAP</strain>
    </source>
</reference>
<protein>
    <recommendedName>
        <fullName evidence="4 8">L-ectoine synthase</fullName>
        <ecNumber evidence="3 8">4.2.1.108</ecNumber>
    </recommendedName>
    <alternativeName>
        <fullName evidence="6 8">N-acetyldiaminobutyrate dehydratase</fullName>
    </alternativeName>
</protein>
<dbReference type="Gene3D" id="2.60.120.10">
    <property type="entry name" value="Jelly Rolls"/>
    <property type="match status" value="1"/>
</dbReference>
<evidence type="ECO:0000313" key="10">
    <source>
        <dbReference type="Proteomes" id="UP000199107"/>
    </source>
</evidence>
<organism evidence="9 10">
    <name type="scientific">Franzmannia pantelleriensis</name>
    <dbReference type="NCBI Taxonomy" id="48727"/>
    <lineage>
        <taxon>Bacteria</taxon>
        <taxon>Pseudomonadati</taxon>
        <taxon>Pseudomonadota</taxon>
        <taxon>Gammaproteobacteria</taxon>
        <taxon>Oceanospirillales</taxon>
        <taxon>Halomonadaceae</taxon>
        <taxon>Franzmannia</taxon>
    </lineage>
</organism>
<evidence type="ECO:0000256" key="3">
    <source>
        <dbReference type="ARBA" id="ARBA00013192"/>
    </source>
</evidence>
<proteinExistence type="inferred from homology"/>
<keyword evidence="5 8" id="KW-0456">Lyase</keyword>
<comment type="catalytic activity">
    <reaction evidence="7 8">
        <text>(2S)-4-acetamido-2-aminobutanoate = L-ectoine + H2O</text>
        <dbReference type="Rhea" id="RHEA:17281"/>
        <dbReference type="ChEBI" id="CHEBI:15377"/>
        <dbReference type="ChEBI" id="CHEBI:58515"/>
        <dbReference type="ChEBI" id="CHEBI:58929"/>
        <dbReference type="EC" id="4.2.1.108"/>
    </reaction>
</comment>
<dbReference type="InterPro" id="IPR014710">
    <property type="entry name" value="RmlC-like_jellyroll"/>
</dbReference>
<evidence type="ECO:0000256" key="7">
    <source>
        <dbReference type="ARBA" id="ARBA00048714"/>
    </source>
</evidence>
<dbReference type="InterPro" id="IPR011051">
    <property type="entry name" value="RmlC_Cupin_sf"/>
</dbReference>
<accession>A0A1G9F1Q0</accession>
<dbReference type="STRING" id="48727.SAMN05192555_101283"/>
<dbReference type="GO" id="GO:0019491">
    <property type="term" value="P:ectoine biosynthetic process"/>
    <property type="evidence" value="ECO:0007669"/>
    <property type="project" value="UniProtKB-UniRule"/>
</dbReference>
<dbReference type="RefSeq" id="WP_076747947.1">
    <property type="nucleotide sequence ID" value="NZ_FNGH01000001.1"/>
</dbReference>
<gene>
    <name evidence="8" type="primary">ectC</name>
    <name evidence="9" type="ORF">SAMN05192555_101283</name>
</gene>
<comment type="similarity">
    <text evidence="2 8">Belongs to the ectoine synthase family.</text>
</comment>
<dbReference type="GO" id="GO:0033990">
    <property type="term" value="F:ectoine synthase activity"/>
    <property type="evidence" value="ECO:0007669"/>
    <property type="project" value="UniProtKB-EC"/>
</dbReference>
<evidence type="ECO:0000256" key="8">
    <source>
        <dbReference type="HAMAP-Rule" id="MF_01255"/>
    </source>
</evidence>